<keyword evidence="1" id="KW-0472">Membrane</keyword>
<organism evidence="2 3">
    <name type="scientific">Bacteroides uniformis</name>
    <dbReference type="NCBI Taxonomy" id="820"/>
    <lineage>
        <taxon>Bacteria</taxon>
        <taxon>Pseudomonadati</taxon>
        <taxon>Bacteroidota</taxon>
        <taxon>Bacteroidia</taxon>
        <taxon>Bacteroidales</taxon>
        <taxon>Bacteroidaceae</taxon>
        <taxon>Bacteroides</taxon>
    </lineage>
</organism>
<dbReference type="Proteomes" id="UP000320533">
    <property type="component" value="Chromosome"/>
</dbReference>
<gene>
    <name evidence="2" type="ORF">Bun01g_22970</name>
</gene>
<reference evidence="2 3" key="1">
    <citation type="submission" date="2019-06" db="EMBL/GenBank/DDBJ databases">
        <title>Complete genome sequence of Bacteroides uniformis NBRC 113350.</title>
        <authorList>
            <person name="Miura T."/>
            <person name="Furukawa M."/>
            <person name="Shimamura M."/>
            <person name="Ohyama Y."/>
            <person name="Yamazoe A."/>
            <person name="Kawasaki H."/>
        </authorList>
    </citation>
    <scope>NUCLEOTIDE SEQUENCE [LARGE SCALE GENOMIC DNA]</scope>
    <source>
        <strain evidence="2 3">NBRC 113350</strain>
    </source>
</reference>
<name>A0A4Y1VIH9_BACUN</name>
<protein>
    <recommendedName>
        <fullName evidence="4">Undecaprenyl-phosphate glucose phosphotransferase</fullName>
    </recommendedName>
</protein>
<accession>A0A4Y1VIH9</accession>
<evidence type="ECO:0008006" key="4">
    <source>
        <dbReference type="Google" id="ProtNLM"/>
    </source>
</evidence>
<dbReference type="AlphaFoldDB" id="A0A4Y1VIH9"/>
<evidence type="ECO:0000256" key="1">
    <source>
        <dbReference type="SAM" id="Phobius"/>
    </source>
</evidence>
<dbReference type="EMBL" id="AP019724">
    <property type="protein sequence ID" value="BBK87927.1"/>
    <property type="molecule type" value="Genomic_DNA"/>
</dbReference>
<evidence type="ECO:0000313" key="3">
    <source>
        <dbReference type="Proteomes" id="UP000320533"/>
    </source>
</evidence>
<keyword evidence="1" id="KW-1133">Transmembrane helix</keyword>
<keyword evidence="1" id="KW-0812">Transmembrane</keyword>
<feature type="transmembrane region" description="Helical" evidence="1">
    <location>
        <begin position="12"/>
        <end position="34"/>
    </location>
</feature>
<dbReference type="KEGG" id="bun:Bun01g_22970"/>
<feature type="transmembrane region" description="Helical" evidence="1">
    <location>
        <begin position="46"/>
        <end position="64"/>
    </location>
</feature>
<proteinExistence type="predicted"/>
<sequence>MKQVLHFNKVIKFVIIFGDLCLLNIIFISLYHIFDYQTLGNEFTHSLSQLLVLLNLVYLLCNYSNGVVLHERFRATI</sequence>
<evidence type="ECO:0000313" key="2">
    <source>
        <dbReference type="EMBL" id="BBK87927.1"/>
    </source>
</evidence>